<gene>
    <name evidence="15" type="ORF">TRICI_000430</name>
</gene>
<feature type="domain" description="Uroporphyrinogen decarboxylase (URO-D)" evidence="14">
    <location>
        <begin position="118"/>
        <end position="134"/>
    </location>
</feature>
<evidence type="ECO:0000256" key="10">
    <source>
        <dbReference type="ARBA" id="ARBA00023244"/>
    </source>
</evidence>
<evidence type="ECO:0000256" key="12">
    <source>
        <dbReference type="ARBA" id="ARBA00047341"/>
    </source>
</evidence>
<dbReference type="InterPro" id="IPR038071">
    <property type="entry name" value="UROD/MetE-like_sf"/>
</dbReference>
<evidence type="ECO:0000256" key="7">
    <source>
        <dbReference type="ARBA" id="ARBA00022490"/>
    </source>
</evidence>
<comment type="caution">
    <text evidence="15">The sequence shown here is derived from an EMBL/GenBank/DDBJ whole genome shotgun (WGS) entry which is preliminary data.</text>
</comment>
<dbReference type="Proteomes" id="UP000761534">
    <property type="component" value="Unassembled WGS sequence"/>
</dbReference>
<dbReference type="Gene3D" id="3.20.20.210">
    <property type="match status" value="1"/>
</dbReference>
<dbReference type="Pfam" id="PF01208">
    <property type="entry name" value="URO-D"/>
    <property type="match status" value="1"/>
</dbReference>
<keyword evidence="8" id="KW-0210">Decarboxylase</keyword>
<evidence type="ECO:0000256" key="1">
    <source>
        <dbReference type="ARBA" id="ARBA00004514"/>
    </source>
</evidence>
<keyword evidence="16" id="KW-1185">Reference proteome</keyword>
<dbReference type="PANTHER" id="PTHR21091:SF169">
    <property type="entry name" value="UROPORPHYRINOGEN DECARBOXYLASE"/>
    <property type="match status" value="1"/>
</dbReference>
<sequence>MWIMVSLAMQEYDTAVDSVGFCRDAEKASEITIQPIKHFDGLLDAAIIFSDILVIPQAMGMEVKMEEKGGPYFPDPLREPEDLDTKLVKNPNVAGELDWMFKSLTLTRKKLNGQVPLLGFCGAPWTLMVYMIEGKGSRLYQFVKTWIYRYPEASKQLLQRITDVAVEFLALQVQAGAQMLQVFDSWAGELGPKEYKEFSLPYLRQISQKLPGRLAEKGLENVPITVFAKGAWHALDALCDSGYNTVSLDWLHDPVEARKVSDGRVTLQGNLDPGVIYGTKETITRKVEEMIQAFGGGKQHYIINFGHGTHPGMDPENVRWFLQECHRLGKQ</sequence>
<dbReference type="NCBIfam" id="TIGR01464">
    <property type="entry name" value="hemE"/>
    <property type="match status" value="1"/>
</dbReference>
<evidence type="ECO:0000256" key="8">
    <source>
        <dbReference type="ARBA" id="ARBA00022793"/>
    </source>
</evidence>
<dbReference type="CDD" id="cd00717">
    <property type="entry name" value="URO-D"/>
    <property type="match status" value="1"/>
</dbReference>
<keyword evidence="10" id="KW-0627">Porphyrin biosynthesis</keyword>
<comment type="catalytic activity">
    <reaction evidence="12">
        <text>uroporphyrinogen I + 4 H(+) = coproporphyrinogen I + 4 CO2</text>
        <dbReference type="Rhea" id="RHEA:31239"/>
        <dbReference type="ChEBI" id="CHEBI:15378"/>
        <dbReference type="ChEBI" id="CHEBI:16526"/>
        <dbReference type="ChEBI" id="CHEBI:62626"/>
        <dbReference type="ChEBI" id="CHEBI:62631"/>
    </reaction>
    <physiologicalReaction direction="left-to-right" evidence="12">
        <dbReference type="Rhea" id="RHEA:31240"/>
    </physiologicalReaction>
</comment>
<dbReference type="InterPro" id="IPR000257">
    <property type="entry name" value="Uroporphyrinogen_deCOase"/>
</dbReference>
<dbReference type="PROSITE" id="PS00907">
    <property type="entry name" value="UROD_2"/>
    <property type="match status" value="1"/>
</dbReference>
<dbReference type="GO" id="GO:0005829">
    <property type="term" value="C:cytosol"/>
    <property type="evidence" value="ECO:0007669"/>
    <property type="project" value="UniProtKB-SubCell"/>
</dbReference>
<protein>
    <recommendedName>
        <fullName evidence="6">Uroporphyrinogen decarboxylase</fullName>
        <ecNumber evidence="5">4.1.1.37</ecNumber>
    </recommendedName>
</protein>
<evidence type="ECO:0000256" key="4">
    <source>
        <dbReference type="ARBA" id="ARBA00011738"/>
    </source>
</evidence>
<keyword evidence="7" id="KW-0963">Cytoplasm</keyword>
<keyword evidence="9" id="KW-0456">Lyase</keyword>
<dbReference type="UniPathway" id="UPA00251">
    <property type="reaction ID" value="UER00321"/>
</dbReference>
<comment type="pathway">
    <text evidence="2">Porphyrin-containing compound metabolism; protoporphyrin-IX biosynthesis; coproporphyrinogen-III from 5-aminolevulinate: step 4/4.</text>
</comment>
<dbReference type="PANTHER" id="PTHR21091">
    <property type="entry name" value="METHYLTETRAHYDROFOLATE:HOMOCYSTEINE METHYLTRANSFERASE RELATED"/>
    <property type="match status" value="1"/>
</dbReference>
<dbReference type="OrthoDB" id="339900at2759"/>
<dbReference type="AlphaFoldDB" id="A0A642VDF2"/>
<dbReference type="EC" id="4.1.1.37" evidence="5"/>
<evidence type="ECO:0000256" key="3">
    <source>
        <dbReference type="ARBA" id="ARBA00009935"/>
    </source>
</evidence>
<dbReference type="EMBL" id="SWFS01000036">
    <property type="protein sequence ID" value="KAA8917407.1"/>
    <property type="molecule type" value="Genomic_DNA"/>
</dbReference>
<reference evidence="15" key="1">
    <citation type="journal article" date="2019" name="G3 (Bethesda)">
        <title>Genome Assemblies of Two Rare Opportunistic Yeast Pathogens: Diutina rugosa (syn. Candida rugosa) and Trichomonascus ciferrii (syn. Candida ciferrii).</title>
        <authorList>
            <person name="Mixao V."/>
            <person name="Saus E."/>
            <person name="Hansen A.P."/>
            <person name="Lass-Florl C."/>
            <person name="Gabaldon T."/>
        </authorList>
    </citation>
    <scope>NUCLEOTIDE SEQUENCE</scope>
    <source>
        <strain evidence="15">CBS 4856</strain>
    </source>
</reference>
<name>A0A642VDF2_9ASCO</name>
<evidence type="ECO:0000313" key="15">
    <source>
        <dbReference type="EMBL" id="KAA8917407.1"/>
    </source>
</evidence>
<comment type="subcellular location">
    <subcellularLocation>
        <location evidence="1">Cytoplasm</location>
        <location evidence="1">Cytosol</location>
    </subcellularLocation>
</comment>
<comment type="similarity">
    <text evidence="3">Belongs to the uroporphyrinogen decarboxylase family.</text>
</comment>
<evidence type="ECO:0000256" key="6">
    <source>
        <dbReference type="ARBA" id="ARBA00014308"/>
    </source>
</evidence>
<proteinExistence type="inferred from homology"/>
<dbReference type="GO" id="GO:0006782">
    <property type="term" value="P:protoporphyrinogen IX biosynthetic process"/>
    <property type="evidence" value="ECO:0007669"/>
    <property type="project" value="UniProtKB-UniPathway"/>
</dbReference>
<comment type="function">
    <text evidence="11">Catalyzes the sequential decarboxylation of the four acetate side chains of uroporphyrinogen to form coproporphyrinogen and participates in the fifth step in the heme biosynthetic pathway. Isomer I or isomer III of uroporphyrinogen may serve as substrate, but only coproporphyrinogen III can ultimately be converted to heme. In vitro also decarboxylates pentacarboxylate porphyrinogen I.</text>
</comment>
<dbReference type="VEuPathDB" id="FungiDB:TRICI_000430"/>
<evidence type="ECO:0000256" key="2">
    <source>
        <dbReference type="ARBA" id="ARBA00004804"/>
    </source>
</evidence>
<dbReference type="GO" id="GO:0004853">
    <property type="term" value="F:uroporphyrinogen decarboxylase activity"/>
    <property type="evidence" value="ECO:0007669"/>
    <property type="project" value="UniProtKB-EC"/>
</dbReference>
<evidence type="ECO:0000256" key="11">
    <source>
        <dbReference type="ARBA" id="ARBA00045708"/>
    </source>
</evidence>
<evidence type="ECO:0000256" key="5">
    <source>
        <dbReference type="ARBA" id="ARBA00012288"/>
    </source>
</evidence>
<comment type="catalytic activity">
    <reaction evidence="13">
        <text>uroporphyrinogen III + 4 H(+) = coproporphyrinogen III + 4 CO2</text>
        <dbReference type="Rhea" id="RHEA:19865"/>
        <dbReference type="ChEBI" id="CHEBI:15378"/>
        <dbReference type="ChEBI" id="CHEBI:16526"/>
        <dbReference type="ChEBI" id="CHEBI:57308"/>
        <dbReference type="ChEBI" id="CHEBI:57309"/>
        <dbReference type="EC" id="4.1.1.37"/>
    </reaction>
    <physiologicalReaction direction="left-to-right" evidence="13">
        <dbReference type="Rhea" id="RHEA:19866"/>
    </physiologicalReaction>
</comment>
<dbReference type="FunFam" id="3.20.20.210:FF:000008">
    <property type="entry name" value="Uroporphyrinogen decarboxylase"/>
    <property type="match status" value="1"/>
</dbReference>
<dbReference type="InterPro" id="IPR006361">
    <property type="entry name" value="Uroporphyrinogen_deCO2ase_HemE"/>
</dbReference>
<evidence type="ECO:0000313" key="16">
    <source>
        <dbReference type="Proteomes" id="UP000761534"/>
    </source>
</evidence>
<evidence type="ECO:0000256" key="13">
    <source>
        <dbReference type="ARBA" id="ARBA00048411"/>
    </source>
</evidence>
<accession>A0A642VDF2</accession>
<evidence type="ECO:0000256" key="9">
    <source>
        <dbReference type="ARBA" id="ARBA00023239"/>
    </source>
</evidence>
<organism evidence="15 16">
    <name type="scientific">Trichomonascus ciferrii</name>
    <dbReference type="NCBI Taxonomy" id="44093"/>
    <lineage>
        <taxon>Eukaryota</taxon>
        <taxon>Fungi</taxon>
        <taxon>Dikarya</taxon>
        <taxon>Ascomycota</taxon>
        <taxon>Saccharomycotina</taxon>
        <taxon>Dipodascomycetes</taxon>
        <taxon>Dipodascales</taxon>
        <taxon>Trichomonascaceae</taxon>
        <taxon>Trichomonascus</taxon>
        <taxon>Trichomonascus ciferrii complex</taxon>
    </lineage>
</organism>
<comment type="subunit">
    <text evidence="4">Homodimer.</text>
</comment>
<evidence type="ECO:0000259" key="14">
    <source>
        <dbReference type="PROSITE" id="PS00907"/>
    </source>
</evidence>
<dbReference type="SUPFAM" id="SSF51726">
    <property type="entry name" value="UROD/MetE-like"/>
    <property type="match status" value="1"/>
</dbReference>